<sequence length="240" mass="25391">MKKLYSLIFAAVLSFTAGSATAGIPVIDAATQVNLMLQYAKQVVQYTTQLNELNEAINTVNQLTNTYKAVTGNRGLGTLLNGSSEQAARRYIPAGYSDVTALSGSSAVSGYGGLQSSVSSIKAGMTKIPASTYSGNPEAGALYQSQINSISTQQALGESAYGAVEGRTTNIENLIATTSLATDPKAIAEMQARIGAEQALVENEAVRVHTLSYMQEVEKAKQVQAGNDMVANRKNWVWIP</sequence>
<feature type="coiled-coil region" evidence="1">
    <location>
        <begin position="36"/>
        <end position="63"/>
    </location>
</feature>
<dbReference type="RefSeq" id="WP_124944931.1">
    <property type="nucleotide sequence ID" value="NZ_BHVT01000004.1"/>
</dbReference>
<keyword evidence="2" id="KW-0732">Signal</keyword>
<dbReference type="EMBL" id="SMCO01000019">
    <property type="protein sequence ID" value="TCV82737.1"/>
    <property type="molecule type" value="Genomic_DNA"/>
</dbReference>
<evidence type="ECO:0000313" key="3">
    <source>
        <dbReference type="EMBL" id="TCV82737.1"/>
    </source>
</evidence>
<dbReference type="OrthoDB" id="9780974at2"/>
<dbReference type="AlphaFoldDB" id="A0A4R3XV01"/>
<keyword evidence="4" id="KW-1185">Reference proteome</keyword>
<evidence type="ECO:0000313" key="4">
    <source>
        <dbReference type="Proteomes" id="UP000295367"/>
    </source>
</evidence>
<dbReference type="Gene3D" id="1.20.58.430">
    <property type="entry name" value="Type IV secretion system, VirB5-domain"/>
    <property type="match status" value="1"/>
</dbReference>
<name>A0A4R3XV01_9PROT</name>
<gene>
    <name evidence="3" type="ORF">EDC63_11954</name>
</gene>
<proteinExistence type="predicted"/>
<keyword evidence="1" id="KW-0175">Coiled coil</keyword>
<dbReference type="InterPro" id="IPR014158">
    <property type="entry name" value="T4SS_VirB5"/>
</dbReference>
<reference evidence="3 4" key="1">
    <citation type="submission" date="2019-03" db="EMBL/GenBank/DDBJ databases">
        <title>Genomic Encyclopedia of Type Strains, Phase IV (KMG-IV): sequencing the most valuable type-strain genomes for metagenomic binning, comparative biology and taxonomic classification.</title>
        <authorList>
            <person name="Goeker M."/>
        </authorList>
    </citation>
    <scope>NUCLEOTIDE SEQUENCE [LARGE SCALE GENOMIC DNA]</scope>
    <source>
        <strain evidence="3 4">DSM 100309</strain>
    </source>
</reference>
<dbReference type="InterPro" id="IPR023220">
    <property type="entry name" value="T4SS_VirB5-domain"/>
</dbReference>
<protein>
    <submittedName>
        <fullName evidence="3">Type IV secretion system protein VirB5</fullName>
    </submittedName>
</protein>
<dbReference type="Proteomes" id="UP000295367">
    <property type="component" value="Unassembled WGS sequence"/>
</dbReference>
<feature type="signal peptide" evidence="2">
    <location>
        <begin position="1"/>
        <end position="22"/>
    </location>
</feature>
<feature type="chain" id="PRO_5020564936" evidence="2">
    <location>
        <begin position="23"/>
        <end position="240"/>
    </location>
</feature>
<dbReference type="SUPFAM" id="SSF101082">
    <property type="entry name" value="Typo IV secretion system protein TraC"/>
    <property type="match status" value="1"/>
</dbReference>
<comment type="caution">
    <text evidence="3">The sequence shown here is derived from an EMBL/GenBank/DDBJ whole genome shotgun (WGS) entry which is preliminary data.</text>
</comment>
<evidence type="ECO:0000256" key="2">
    <source>
        <dbReference type="SAM" id="SignalP"/>
    </source>
</evidence>
<dbReference type="CDD" id="cd14262">
    <property type="entry name" value="VirB5_like"/>
    <property type="match status" value="1"/>
</dbReference>
<evidence type="ECO:0000256" key="1">
    <source>
        <dbReference type="SAM" id="Coils"/>
    </source>
</evidence>
<dbReference type="Pfam" id="PF07996">
    <property type="entry name" value="T4SS"/>
    <property type="match status" value="1"/>
</dbReference>
<organism evidence="3 4">
    <name type="scientific">Sulfurirhabdus autotrophica</name>
    <dbReference type="NCBI Taxonomy" id="1706046"/>
    <lineage>
        <taxon>Bacteria</taxon>
        <taxon>Pseudomonadati</taxon>
        <taxon>Pseudomonadota</taxon>
        <taxon>Betaproteobacteria</taxon>
        <taxon>Nitrosomonadales</taxon>
        <taxon>Sulfuricellaceae</taxon>
        <taxon>Sulfurirhabdus</taxon>
    </lineage>
</organism>
<accession>A0A4R3XV01</accession>